<gene>
    <name evidence="2" type="ORF">IDJ76_18670</name>
</gene>
<keyword evidence="2" id="KW-0808">Transferase</keyword>
<name>A0A926NUV2_9SPHI</name>
<dbReference type="InterPro" id="IPR035985">
    <property type="entry name" value="Ubiquitin-activating_enz"/>
</dbReference>
<dbReference type="CDD" id="cd01483">
    <property type="entry name" value="E1_enzyme_family"/>
    <property type="match status" value="1"/>
</dbReference>
<sequence length="246" mass="27544">MMKNNVFKYPDTNSARAKIEVFNEKFEGMKIAIIGLGGTGSYTLDLVSKTPVAEIHLFDGDIFQLHNAFRAPGATPAAKFESAPNLFKVDYYHETYSEMHGGIKPHAYYLTTDNLAELDGFDFVFISVDKNEVRHFLTTGLLKMGISFIDVGLGVNALNDNLVGTLRVTRGTAQKSDHLINRIGRDELKADEYATNIQIADLNCLNASLAVLSWKKHVGFYQDLKKEHNQLFFINTGRLLNEDFDA</sequence>
<dbReference type="SUPFAM" id="SSF69572">
    <property type="entry name" value="Activating enzymes of the ubiquitin-like proteins"/>
    <property type="match status" value="1"/>
</dbReference>
<accession>A0A926NUV2</accession>
<dbReference type="Gene3D" id="3.40.50.720">
    <property type="entry name" value="NAD(P)-binding Rossmann-like Domain"/>
    <property type="match status" value="1"/>
</dbReference>
<evidence type="ECO:0000313" key="3">
    <source>
        <dbReference type="Proteomes" id="UP000619078"/>
    </source>
</evidence>
<dbReference type="InterPro" id="IPR000594">
    <property type="entry name" value="ThiF_NAD_FAD-bd"/>
</dbReference>
<proteinExistence type="predicted"/>
<protein>
    <submittedName>
        <fullName evidence="2">ThiF family adenylyltransferase</fullName>
    </submittedName>
</protein>
<dbReference type="Pfam" id="PF00899">
    <property type="entry name" value="ThiF"/>
    <property type="match status" value="1"/>
</dbReference>
<evidence type="ECO:0000259" key="1">
    <source>
        <dbReference type="Pfam" id="PF00899"/>
    </source>
</evidence>
<evidence type="ECO:0000313" key="2">
    <source>
        <dbReference type="EMBL" id="MBD1395135.1"/>
    </source>
</evidence>
<dbReference type="EMBL" id="JACWMX010000009">
    <property type="protein sequence ID" value="MBD1395135.1"/>
    <property type="molecule type" value="Genomic_DNA"/>
</dbReference>
<dbReference type="RefSeq" id="WP_191165460.1">
    <property type="nucleotide sequence ID" value="NZ_JACWMX010000009.1"/>
</dbReference>
<dbReference type="GO" id="GO:0008641">
    <property type="term" value="F:ubiquitin-like modifier activating enzyme activity"/>
    <property type="evidence" value="ECO:0007669"/>
    <property type="project" value="InterPro"/>
</dbReference>
<keyword evidence="2" id="KW-0548">Nucleotidyltransferase</keyword>
<feature type="domain" description="THIF-type NAD/FAD binding fold" evidence="1">
    <location>
        <begin position="23"/>
        <end position="153"/>
    </location>
</feature>
<comment type="caution">
    <text evidence="2">The sequence shown here is derived from an EMBL/GenBank/DDBJ whole genome shotgun (WGS) entry which is preliminary data.</text>
</comment>
<dbReference type="GO" id="GO:0016779">
    <property type="term" value="F:nucleotidyltransferase activity"/>
    <property type="evidence" value="ECO:0007669"/>
    <property type="project" value="UniProtKB-KW"/>
</dbReference>
<dbReference type="AlphaFoldDB" id="A0A926NUV2"/>
<organism evidence="2 3">
    <name type="scientific">Mucilaginibacter glaciei</name>
    <dbReference type="NCBI Taxonomy" id="2772109"/>
    <lineage>
        <taxon>Bacteria</taxon>
        <taxon>Pseudomonadati</taxon>
        <taxon>Bacteroidota</taxon>
        <taxon>Sphingobacteriia</taxon>
        <taxon>Sphingobacteriales</taxon>
        <taxon>Sphingobacteriaceae</taxon>
        <taxon>Mucilaginibacter</taxon>
    </lineage>
</organism>
<reference evidence="2" key="1">
    <citation type="submission" date="2020-09" db="EMBL/GenBank/DDBJ databases">
        <title>Novel species of Mucilaginibacter isolated from a glacier on the Tibetan Plateau.</title>
        <authorList>
            <person name="Liu Q."/>
            <person name="Xin Y.-H."/>
        </authorList>
    </citation>
    <scope>NUCLEOTIDE SEQUENCE</scope>
    <source>
        <strain evidence="2">ZB1P21</strain>
    </source>
</reference>
<keyword evidence="3" id="KW-1185">Reference proteome</keyword>
<dbReference type="Proteomes" id="UP000619078">
    <property type="component" value="Unassembled WGS sequence"/>
</dbReference>